<keyword evidence="1" id="KW-0547">Nucleotide-binding</keyword>
<name>A0A4P0Y997_KLEPN</name>
<dbReference type="Proteomes" id="UP000507695">
    <property type="component" value="Unassembled WGS sequence"/>
</dbReference>
<organism evidence="1">
    <name type="scientific">Klebsiella pneumoniae</name>
    <dbReference type="NCBI Taxonomy" id="573"/>
    <lineage>
        <taxon>Bacteria</taxon>
        <taxon>Pseudomonadati</taxon>
        <taxon>Pseudomonadota</taxon>
        <taxon>Gammaproteobacteria</taxon>
        <taxon>Enterobacterales</taxon>
        <taxon>Enterobacteriaceae</taxon>
        <taxon>Klebsiella/Raoultella group</taxon>
        <taxon>Klebsiella</taxon>
        <taxon>Klebsiella pneumoniae complex</taxon>
    </lineage>
</organism>
<dbReference type="AlphaFoldDB" id="A0A4P0Y997"/>
<protein>
    <submittedName>
        <fullName evidence="1">Glutathione-regulated potassium-efflux system ATP-binding protein</fullName>
    </submittedName>
</protein>
<reference evidence="1" key="1">
    <citation type="submission" date="2019-04" db="EMBL/GenBank/DDBJ databases">
        <authorList>
            <consortium name="Pathogen Informatics"/>
        </authorList>
    </citation>
    <scope>NUCLEOTIDE SEQUENCE</scope>
    <source>
        <strain evidence="1">NCTC9183</strain>
    </source>
</reference>
<gene>
    <name evidence="1" type="ORF">NCTC9183_04005</name>
</gene>
<keyword evidence="1" id="KW-0067">ATP-binding</keyword>
<evidence type="ECO:0000313" key="1">
    <source>
        <dbReference type="EMBL" id="VTM56354.1"/>
    </source>
</evidence>
<dbReference type="EMBL" id="CABDVL010000003">
    <property type="protein sequence ID" value="VTM56354.1"/>
    <property type="molecule type" value="Genomic_DNA"/>
</dbReference>
<dbReference type="GO" id="GO:0005524">
    <property type="term" value="F:ATP binding"/>
    <property type="evidence" value="ECO:0007669"/>
    <property type="project" value="UniProtKB-KW"/>
</dbReference>
<accession>A0A4P0Y997</accession>
<sequence length="69" mass="7504">MLDGTLAPTSGSVSLAGQCLMARVEQHLPEALRSQSLLQAVLAPLPADVREAQRWLAERLLAQMALPRR</sequence>
<proteinExistence type="predicted"/>